<evidence type="ECO:0000256" key="2">
    <source>
        <dbReference type="SAM" id="Phobius"/>
    </source>
</evidence>
<organism evidence="3 4">
    <name type="scientific">Pontibacillus marinus BH030004 = DSM 16465</name>
    <dbReference type="NCBI Taxonomy" id="1385511"/>
    <lineage>
        <taxon>Bacteria</taxon>
        <taxon>Bacillati</taxon>
        <taxon>Bacillota</taxon>
        <taxon>Bacilli</taxon>
        <taxon>Bacillales</taxon>
        <taxon>Bacillaceae</taxon>
        <taxon>Pontibacillus</taxon>
    </lineage>
</organism>
<gene>
    <name evidence="3" type="ORF">N783_17080</name>
</gene>
<dbReference type="OrthoDB" id="2375554at2"/>
<keyword evidence="2" id="KW-0472">Membrane</keyword>
<reference evidence="3 4" key="1">
    <citation type="submission" date="2013-08" db="EMBL/GenBank/DDBJ databases">
        <authorList>
            <person name="Huang J."/>
            <person name="Wang G."/>
        </authorList>
    </citation>
    <scope>NUCLEOTIDE SEQUENCE [LARGE SCALE GENOMIC DNA]</scope>
    <source>
        <strain evidence="3 4">BH030004</strain>
    </source>
</reference>
<evidence type="ECO:0000256" key="1">
    <source>
        <dbReference type="SAM" id="MobiDB-lite"/>
    </source>
</evidence>
<name>A0A0A5GBE9_9BACI</name>
<dbReference type="NCBIfam" id="TIGR02896">
    <property type="entry name" value="spore_III_AF"/>
    <property type="match status" value="1"/>
</dbReference>
<dbReference type="AlphaFoldDB" id="A0A0A5GBE9"/>
<protein>
    <submittedName>
        <fullName evidence="3">Stage III sporulation protein AF</fullName>
    </submittedName>
</protein>
<dbReference type="Pfam" id="PF09581">
    <property type="entry name" value="Spore_III_AF"/>
    <property type="match status" value="1"/>
</dbReference>
<evidence type="ECO:0000313" key="4">
    <source>
        <dbReference type="Proteomes" id="UP000030403"/>
    </source>
</evidence>
<feature type="transmembrane region" description="Helical" evidence="2">
    <location>
        <begin position="7"/>
        <end position="26"/>
    </location>
</feature>
<dbReference type="InterPro" id="IPR014245">
    <property type="entry name" value="Spore_III_AF"/>
</dbReference>
<keyword evidence="2" id="KW-0812">Transmembrane</keyword>
<sequence>MNYITEWVTQIILFLLLALIIDLILPTSSLRKYIKLVVGLLLILIFLQPIFHLFEVDMDTFFAQEMSKWNDQAQVETMENLIEDKKKEIQASQRAYILEQMAVQLKKQAKEELLSEYGVEIQNFSFQFQDEQKMSLDTLKQLTVVLSESEKASNPSSSVEEVVIDLDQPPKEDEENSQAKQKIKTFLASTWQLPEEQLIIQWEGGVK</sequence>
<feature type="region of interest" description="Disordered" evidence="1">
    <location>
        <begin position="156"/>
        <end position="179"/>
    </location>
</feature>
<dbReference type="eggNOG" id="ENOG503322G">
    <property type="taxonomic scope" value="Bacteria"/>
</dbReference>
<keyword evidence="4" id="KW-1185">Reference proteome</keyword>
<dbReference type="Proteomes" id="UP000030403">
    <property type="component" value="Unassembled WGS sequence"/>
</dbReference>
<accession>A0A0A5GBE9</accession>
<dbReference type="RefSeq" id="WP_027448560.1">
    <property type="nucleotide sequence ID" value="NZ_AVPF01000007.1"/>
</dbReference>
<comment type="caution">
    <text evidence="3">The sequence shown here is derived from an EMBL/GenBank/DDBJ whole genome shotgun (WGS) entry which is preliminary data.</text>
</comment>
<proteinExistence type="predicted"/>
<feature type="transmembrane region" description="Helical" evidence="2">
    <location>
        <begin position="33"/>
        <end position="54"/>
    </location>
</feature>
<keyword evidence="2" id="KW-1133">Transmembrane helix</keyword>
<evidence type="ECO:0000313" key="3">
    <source>
        <dbReference type="EMBL" id="KGX90486.1"/>
    </source>
</evidence>
<dbReference type="STRING" id="1385511.GCA_000425225_01695"/>
<dbReference type="EMBL" id="AVPF01000007">
    <property type="protein sequence ID" value="KGX90486.1"/>
    <property type="molecule type" value="Genomic_DNA"/>
</dbReference>